<feature type="transmembrane region" description="Helical" evidence="11">
    <location>
        <begin position="198"/>
        <end position="219"/>
    </location>
</feature>
<feature type="transmembrane region" description="Helical" evidence="11">
    <location>
        <begin position="271"/>
        <end position="290"/>
    </location>
</feature>
<feature type="transmembrane region" description="Helical" evidence="11">
    <location>
        <begin position="24"/>
        <end position="47"/>
    </location>
</feature>
<dbReference type="PRINTS" id="PR00237">
    <property type="entry name" value="GPCRRHODOPSN"/>
</dbReference>
<evidence type="ECO:0000256" key="11">
    <source>
        <dbReference type="RuleBase" id="RU363047"/>
    </source>
</evidence>
<dbReference type="PROSITE" id="PS00237">
    <property type="entry name" value="G_PROTEIN_RECEP_F1_1"/>
    <property type="match status" value="1"/>
</dbReference>
<dbReference type="CDD" id="cd15912">
    <property type="entry name" value="7tmA_OR6C-like"/>
    <property type="match status" value="1"/>
</dbReference>
<keyword evidence="2 11" id="KW-1003">Cell membrane</keyword>
<evidence type="ECO:0000256" key="2">
    <source>
        <dbReference type="ARBA" id="ARBA00022475"/>
    </source>
</evidence>
<feature type="transmembrane region" description="Helical" evidence="11">
    <location>
        <begin position="100"/>
        <end position="118"/>
    </location>
</feature>
<comment type="subcellular location">
    <subcellularLocation>
        <location evidence="1 11">Cell membrane</location>
        <topology evidence="1 11">Multi-pass membrane protein</topology>
    </subcellularLocation>
</comment>
<dbReference type="RefSeq" id="XP_015266117.1">
    <property type="nucleotide sequence ID" value="XM_015410631.1"/>
</dbReference>
<dbReference type="InterPro" id="IPR047132">
    <property type="entry name" value="Olfact_rcpt_6C-like"/>
</dbReference>
<keyword evidence="7 11" id="KW-0472">Membrane</keyword>
<keyword evidence="13" id="KW-1185">Reference proteome</keyword>
<dbReference type="InterPro" id="IPR017452">
    <property type="entry name" value="GPCR_Rhodpsn_7TM"/>
</dbReference>
<gene>
    <name evidence="14" type="primary">LOC107109921</name>
</gene>
<evidence type="ECO:0000259" key="12">
    <source>
        <dbReference type="PROSITE" id="PS50262"/>
    </source>
</evidence>
<feature type="transmembrane region" description="Helical" evidence="11">
    <location>
        <begin position="138"/>
        <end position="162"/>
    </location>
</feature>
<dbReference type="PANTHER" id="PTHR26454:SF30">
    <property type="entry name" value="OLFACTORY RECEPTOR 6X1"/>
    <property type="match status" value="1"/>
</dbReference>
<keyword evidence="4 11" id="KW-0552">Olfaction</keyword>
<dbReference type="PROSITE" id="PS50262">
    <property type="entry name" value="G_PROTEIN_RECEP_F1_2"/>
    <property type="match status" value="1"/>
</dbReference>
<accession>A0ABM1JXD0</accession>
<feature type="domain" description="G-protein coupled receptors family 1 profile" evidence="12">
    <location>
        <begin position="39"/>
        <end position="288"/>
    </location>
</feature>
<evidence type="ECO:0000256" key="5">
    <source>
        <dbReference type="ARBA" id="ARBA00022989"/>
    </source>
</evidence>
<evidence type="ECO:0000256" key="9">
    <source>
        <dbReference type="ARBA" id="ARBA00023224"/>
    </source>
</evidence>
<proteinExistence type="inferred from homology"/>
<dbReference type="InterPro" id="IPR000276">
    <property type="entry name" value="GPCR_Rhodpsn"/>
</dbReference>
<sequence>MANTSTLTEFILVGIPFFYDLHRIFFFIGLFMYIIAILGNGFILVIVAIEPRLRTPMYFFLSNLAFLEICYTTTIVPKLLETLLETQTTICFYCCMAQNFFYFTFGSTELLILTVMSFDRYLAICKPLQYPMIMTKNVCIQLSLAAWYSSFILFFPQCLLVWRMSFCASNVIDHFLCDAAPLFSISCADTFLNEIMGLLSAILLSILTLIFTLVSYVYIISTIVRVPSAKGRKKAFSTCSSHLIVVSILYGALIVMYVRPNLHSSSPLTRVLAVLNTAVTPVLNPFIYTIRNVEVRGTVKNAIYKKRELPNEEFLNMSQKVGKYE</sequence>
<keyword evidence="9 10" id="KW-0807">Transducer</keyword>
<organism evidence="13 14">
    <name type="scientific">Gekko japonicus</name>
    <name type="common">Schlegel's Japanese gecko</name>
    <dbReference type="NCBI Taxonomy" id="146911"/>
    <lineage>
        <taxon>Eukaryota</taxon>
        <taxon>Metazoa</taxon>
        <taxon>Chordata</taxon>
        <taxon>Craniata</taxon>
        <taxon>Vertebrata</taxon>
        <taxon>Euteleostomi</taxon>
        <taxon>Lepidosauria</taxon>
        <taxon>Squamata</taxon>
        <taxon>Bifurcata</taxon>
        <taxon>Gekkota</taxon>
        <taxon>Gekkonidae</taxon>
        <taxon>Gekkoninae</taxon>
        <taxon>Gekko</taxon>
    </lineage>
</organism>
<name>A0ABM1JXD0_GEKJA</name>
<evidence type="ECO:0000313" key="13">
    <source>
        <dbReference type="Proteomes" id="UP000694871"/>
    </source>
</evidence>
<evidence type="ECO:0000256" key="8">
    <source>
        <dbReference type="ARBA" id="ARBA00023170"/>
    </source>
</evidence>
<dbReference type="Pfam" id="PF13853">
    <property type="entry name" value="7tm_4"/>
    <property type="match status" value="1"/>
</dbReference>
<evidence type="ECO:0000313" key="14">
    <source>
        <dbReference type="RefSeq" id="XP_015266117.1"/>
    </source>
</evidence>
<evidence type="ECO:0000256" key="10">
    <source>
        <dbReference type="RuleBase" id="RU000688"/>
    </source>
</evidence>
<keyword evidence="11" id="KW-0716">Sensory transduction</keyword>
<protein>
    <recommendedName>
        <fullName evidence="11">Olfactory receptor</fullName>
    </recommendedName>
</protein>
<feature type="transmembrane region" description="Helical" evidence="11">
    <location>
        <begin position="59"/>
        <end position="80"/>
    </location>
</feature>
<dbReference type="InterPro" id="IPR000725">
    <property type="entry name" value="Olfact_rcpt"/>
</dbReference>
<reference evidence="14" key="1">
    <citation type="submission" date="2025-08" db="UniProtKB">
        <authorList>
            <consortium name="RefSeq"/>
        </authorList>
    </citation>
    <scope>IDENTIFICATION</scope>
</reference>
<comment type="similarity">
    <text evidence="10">Belongs to the G-protein coupled receptor 1 family.</text>
</comment>
<dbReference type="GeneID" id="107109921"/>
<dbReference type="PANTHER" id="PTHR26454">
    <property type="entry name" value="OLFACTORY RECEPTOR"/>
    <property type="match status" value="1"/>
</dbReference>
<evidence type="ECO:0000256" key="1">
    <source>
        <dbReference type="ARBA" id="ARBA00004651"/>
    </source>
</evidence>
<feature type="transmembrane region" description="Helical" evidence="11">
    <location>
        <begin position="240"/>
        <end position="259"/>
    </location>
</feature>
<dbReference type="PRINTS" id="PR00245">
    <property type="entry name" value="OLFACTORYR"/>
</dbReference>
<dbReference type="Gene3D" id="1.20.1070.10">
    <property type="entry name" value="Rhodopsin 7-helix transmembrane proteins"/>
    <property type="match status" value="1"/>
</dbReference>
<evidence type="ECO:0000256" key="7">
    <source>
        <dbReference type="ARBA" id="ARBA00023136"/>
    </source>
</evidence>
<dbReference type="Proteomes" id="UP000694871">
    <property type="component" value="Unplaced"/>
</dbReference>
<evidence type="ECO:0000256" key="6">
    <source>
        <dbReference type="ARBA" id="ARBA00023040"/>
    </source>
</evidence>
<evidence type="ECO:0000256" key="4">
    <source>
        <dbReference type="ARBA" id="ARBA00022725"/>
    </source>
</evidence>
<keyword evidence="6 10" id="KW-0297">G-protein coupled receptor</keyword>
<keyword evidence="3 10" id="KW-0812">Transmembrane</keyword>
<keyword evidence="5 11" id="KW-1133">Transmembrane helix</keyword>
<dbReference type="SUPFAM" id="SSF81321">
    <property type="entry name" value="Family A G protein-coupled receptor-like"/>
    <property type="match status" value="1"/>
</dbReference>
<keyword evidence="8 10" id="KW-0675">Receptor</keyword>
<evidence type="ECO:0000256" key="3">
    <source>
        <dbReference type="ARBA" id="ARBA00022692"/>
    </source>
</evidence>